<dbReference type="PANTHER" id="PTHR48169:SF7">
    <property type="entry name" value="CASPASE 10"/>
    <property type="match status" value="1"/>
</dbReference>
<dbReference type="SUPFAM" id="SSF52129">
    <property type="entry name" value="Caspase-like"/>
    <property type="match status" value="1"/>
</dbReference>
<sequence length="154" mass="17698">MDSSYLVTGPKKMFVKLKSYLLPWVLRGEDEDEGVTASSDTGITSYGHVDSPFDSVKNRPSREPTHADFLYAFSTVDEYVSYRDENLGSHYVRGLAEAFRERAFYDHLLDILTVVNQKVSNMEAKRPSGENKNEIKICKQMPEVKHTLRKKVRF</sequence>
<dbReference type="EMBL" id="CALNXI010000022">
    <property type="protein sequence ID" value="CAH3015358.1"/>
    <property type="molecule type" value="Genomic_DNA"/>
</dbReference>
<dbReference type="PANTHER" id="PTHR48169">
    <property type="entry name" value="DED DOMAIN-CONTAINING PROTEIN"/>
    <property type="match status" value="1"/>
</dbReference>
<proteinExistence type="inferred from homology"/>
<dbReference type="InterPro" id="IPR002138">
    <property type="entry name" value="Pept_C14_p10"/>
</dbReference>
<protein>
    <recommendedName>
        <fullName evidence="3">Caspase family p10 domain-containing protein</fullName>
    </recommendedName>
</protein>
<accession>A0ABN8LIM6</accession>
<keyword evidence="5" id="KW-1185">Reference proteome</keyword>
<feature type="domain" description="Caspase family p10" evidence="3">
    <location>
        <begin position="62"/>
        <end position="154"/>
    </location>
</feature>
<gene>
    <name evidence="4" type="ORF">PEVE_00015535</name>
</gene>
<comment type="caution">
    <text evidence="4">The sequence shown here is derived from an EMBL/GenBank/DDBJ whole genome shotgun (WGS) entry which is preliminary data.</text>
</comment>
<organism evidence="4 5">
    <name type="scientific">Porites evermanni</name>
    <dbReference type="NCBI Taxonomy" id="104178"/>
    <lineage>
        <taxon>Eukaryota</taxon>
        <taxon>Metazoa</taxon>
        <taxon>Cnidaria</taxon>
        <taxon>Anthozoa</taxon>
        <taxon>Hexacorallia</taxon>
        <taxon>Scleractinia</taxon>
        <taxon>Fungiina</taxon>
        <taxon>Poritidae</taxon>
        <taxon>Porites</taxon>
    </lineage>
</organism>
<evidence type="ECO:0000313" key="5">
    <source>
        <dbReference type="Proteomes" id="UP001159427"/>
    </source>
</evidence>
<dbReference type="Pfam" id="PF00656">
    <property type="entry name" value="Peptidase_C14"/>
    <property type="match status" value="1"/>
</dbReference>
<evidence type="ECO:0000256" key="2">
    <source>
        <dbReference type="ARBA" id="ARBA00022703"/>
    </source>
</evidence>
<evidence type="ECO:0000256" key="1">
    <source>
        <dbReference type="ARBA" id="ARBA00010134"/>
    </source>
</evidence>
<dbReference type="InterPro" id="IPR011600">
    <property type="entry name" value="Pept_C14_caspase"/>
</dbReference>
<dbReference type="SMART" id="SM00115">
    <property type="entry name" value="CASc"/>
    <property type="match status" value="1"/>
</dbReference>
<evidence type="ECO:0000259" key="3">
    <source>
        <dbReference type="PROSITE" id="PS50207"/>
    </source>
</evidence>
<dbReference type="InterPro" id="IPR015917">
    <property type="entry name" value="Pept_C14A"/>
</dbReference>
<name>A0ABN8LIM6_9CNID</name>
<comment type="similarity">
    <text evidence="1">Belongs to the peptidase C14A family.</text>
</comment>
<dbReference type="Proteomes" id="UP001159427">
    <property type="component" value="Unassembled WGS sequence"/>
</dbReference>
<dbReference type="Gene3D" id="3.40.50.1460">
    <property type="match status" value="1"/>
</dbReference>
<keyword evidence="2" id="KW-0053">Apoptosis</keyword>
<dbReference type="InterPro" id="IPR029030">
    <property type="entry name" value="Caspase-like_dom_sf"/>
</dbReference>
<evidence type="ECO:0000313" key="4">
    <source>
        <dbReference type="EMBL" id="CAH3015358.1"/>
    </source>
</evidence>
<reference evidence="4 5" key="1">
    <citation type="submission" date="2022-05" db="EMBL/GenBank/DDBJ databases">
        <authorList>
            <consortium name="Genoscope - CEA"/>
            <person name="William W."/>
        </authorList>
    </citation>
    <scope>NUCLEOTIDE SEQUENCE [LARGE SCALE GENOMIC DNA]</scope>
</reference>
<dbReference type="PROSITE" id="PS50207">
    <property type="entry name" value="CASPASE_P10"/>
    <property type="match status" value="1"/>
</dbReference>